<dbReference type="InterPro" id="IPR025103">
    <property type="entry name" value="DUF4011"/>
</dbReference>
<evidence type="ECO:0000259" key="2">
    <source>
        <dbReference type="Pfam" id="PF13086"/>
    </source>
</evidence>
<dbReference type="STRING" id="111105.HR09_02130"/>
<dbReference type="PANTHER" id="PTHR10887:SF530">
    <property type="entry name" value="SUPERFAMILY I DNA HELICASES"/>
    <property type="match status" value="1"/>
</dbReference>
<dbReference type="Pfam" id="PF18741">
    <property type="entry name" value="MTES_1575"/>
    <property type="match status" value="1"/>
</dbReference>
<dbReference type="GO" id="GO:0004386">
    <property type="term" value="F:helicase activity"/>
    <property type="evidence" value="ECO:0007669"/>
    <property type="project" value="InterPro"/>
</dbReference>
<feature type="domain" description="DUF3320" evidence="1">
    <location>
        <begin position="1771"/>
        <end position="1813"/>
    </location>
</feature>
<dbReference type="SUPFAM" id="SSF52980">
    <property type="entry name" value="Restriction endonuclease-like"/>
    <property type="match status" value="1"/>
</dbReference>
<dbReference type="InterPro" id="IPR041679">
    <property type="entry name" value="DNA2/NAM7-like_C"/>
</dbReference>
<name>A0A0A2F5Q7_9PORP</name>
<dbReference type="PANTHER" id="PTHR10887">
    <property type="entry name" value="DNA2/NAM7 HELICASE FAMILY"/>
    <property type="match status" value="1"/>
</dbReference>
<dbReference type="EMBL" id="JRAI01000082">
    <property type="protein sequence ID" value="KGN83794.1"/>
    <property type="molecule type" value="Genomic_DNA"/>
</dbReference>
<dbReference type="RefSeq" id="WP_039422120.1">
    <property type="nucleotide sequence ID" value="NZ_JRAI01000082.1"/>
</dbReference>
<dbReference type="InterPro" id="IPR049468">
    <property type="entry name" value="Restrct_endonuc-II-like_dom"/>
</dbReference>
<evidence type="ECO:0000259" key="4">
    <source>
        <dbReference type="Pfam" id="PF18741"/>
    </source>
</evidence>
<dbReference type="CDD" id="cd18808">
    <property type="entry name" value="SF1_C_Upf1"/>
    <property type="match status" value="1"/>
</dbReference>
<evidence type="ECO:0000313" key="6">
    <source>
        <dbReference type="Proteomes" id="UP000030130"/>
    </source>
</evidence>
<dbReference type="eggNOG" id="COG2852">
    <property type="taxonomic scope" value="Bacteria"/>
</dbReference>
<organism evidence="5 6">
    <name type="scientific">Porphyromonas gulae</name>
    <dbReference type="NCBI Taxonomy" id="111105"/>
    <lineage>
        <taxon>Bacteria</taxon>
        <taxon>Pseudomonadati</taxon>
        <taxon>Bacteroidota</taxon>
        <taxon>Bacteroidia</taxon>
        <taxon>Bacteroidales</taxon>
        <taxon>Porphyromonadaceae</taxon>
        <taxon>Porphyromonas</taxon>
    </lineage>
</organism>
<dbReference type="InterPro" id="IPR045055">
    <property type="entry name" value="DNA2/NAM7-like"/>
</dbReference>
<dbReference type="InterPro" id="IPR021754">
    <property type="entry name" value="DUF3320"/>
</dbReference>
<dbReference type="FunFam" id="3.40.50.300:FF:002063">
    <property type="entry name" value="DNA helicase related protein"/>
    <property type="match status" value="1"/>
</dbReference>
<comment type="caution">
    <text evidence="5">The sequence shown here is derived from an EMBL/GenBank/DDBJ whole genome shotgun (WGS) entry which is preliminary data.</text>
</comment>
<dbReference type="Pfam" id="PF13086">
    <property type="entry name" value="AAA_11"/>
    <property type="match status" value="2"/>
</dbReference>
<evidence type="ECO:0008006" key="7">
    <source>
        <dbReference type="Google" id="ProtNLM"/>
    </source>
</evidence>
<dbReference type="InterPro" id="IPR011335">
    <property type="entry name" value="Restrct_endonuc-II-like"/>
</dbReference>
<dbReference type="SUPFAM" id="SSF52540">
    <property type="entry name" value="P-loop containing nucleoside triphosphate hydrolases"/>
    <property type="match status" value="1"/>
</dbReference>
<dbReference type="Pfam" id="PF11784">
    <property type="entry name" value="DUF3320"/>
    <property type="match status" value="1"/>
</dbReference>
<feature type="domain" description="DNA2/NAM7 helicase-like C-terminal" evidence="3">
    <location>
        <begin position="1374"/>
        <end position="1566"/>
    </location>
</feature>
<dbReference type="Pfam" id="PF13195">
    <property type="entry name" value="DUF4011"/>
    <property type="match status" value="1"/>
</dbReference>
<dbReference type="Pfam" id="PF13087">
    <property type="entry name" value="AAA_12"/>
    <property type="match status" value="1"/>
</dbReference>
<feature type="domain" description="DNA2/NAM7 helicase helicase" evidence="2">
    <location>
        <begin position="669"/>
        <end position="733"/>
    </location>
</feature>
<evidence type="ECO:0000259" key="1">
    <source>
        <dbReference type="Pfam" id="PF11784"/>
    </source>
</evidence>
<dbReference type="InterPro" id="IPR041677">
    <property type="entry name" value="DNA2/NAM7_AAA_11"/>
</dbReference>
<reference evidence="5 6" key="1">
    <citation type="submission" date="2014-08" db="EMBL/GenBank/DDBJ databases">
        <title>Porphyromonas gulae strain:COT-052_OH1451 Genome sequencing.</title>
        <authorList>
            <person name="Wallis C."/>
            <person name="Deusch O."/>
            <person name="O'Flynn C."/>
            <person name="Davis I."/>
            <person name="Jospin G."/>
            <person name="Darling A.E."/>
            <person name="Coil D.A."/>
            <person name="Alexiev A."/>
            <person name="Horsfall A."/>
            <person name="Kirkwood N."/>
            <person name="Harris S."/>
            <person name="Eisen J.A."/>
        </authorList>
    </citation>
    <scope>NUCLEOTIDE SEQUENCE [LARGE SCALE GENOMIC DNA]</scope>
    <source>
        <strain evidence="6">COT-052 OH1451</strain>
    </source>
</reference>
<dbReference type="OrthoDB" id="9757917at2"/>
<dbReference type="InterPro" id="IPR047187">
    <property type="entry name" value="SF1_C_Upf1"/>
</dbReference>
<feature type="domain" description="DNA2/NAM7 helicase helicase" evidence="2">
    <location>
        <begin position="1312"/>
        <end position="1355"/>
    </location>
</feature>
<dbReference type="Gene3D" id="3.40.960.10">
    <property type="entry name" value="VSR Endonuclease"/>
    <property type="match status" value="1"/>
</dbReference>
<dbReference type="Gene3D" id="3.40.50.300">
    <property type="entry name" value="P-loop containing nucleotide triphosphate hydrolases"/>
    <property type="match status" value="3"/>
</dbReference>
<dbReference type="eggNOG" id="COG1112">
    <property type="taxonomic scope" value="Bacteria"/>
</dbReference>
<dbReference type="InterPro" id="IPR027417">
    <property type="entry name" value="P-loop_NTPase"/>
</dbReference>
<gene>
    <name evidence="5" type="ORF">HR08_10055</name>
</gene>
<proteinExistence type="predicted"/>
<sequence length="1930" mass="217141">MEPNKSFSAPYSGALILEYIDFINFAIQHNGIRTISRCAISNESGRDWVDTTVLIEGAYLKPADCHFDLIPTGTTIEAEGLELKVDAARLISLTEGFDTSFSCTVRVGQEEIYREEYEVHLMAYDQWAGIRIMPEILSAFVTPNHPLLSRVLVKAAKFMERWTKSNSLFGYQSQDPSIVRWQVAAVYEALRSEGIVYSNPPASFEKAGQRIRLADKVLNEKIGTCIDLTLLFAACIEHIGLYPLLVLFEGHIFLGVWQEERFYSQATGDDREFLLKGCANGIHDIVFVESTMLTASEPVSFELAVEMATQQLRTGLFQMFIDVVACRLGGIKPLPQRVATEGGFELVNEGIKHDNVTKRIMKISPLDIKLDSDKELTKQDIWERKLLDISLRNNLVNIRSGRRALPLISYNIELLEDSLHAGNKFIILPAPSDGCARPNEYGIYDSATNPEVVAATVTMGLHSNTLYSYLDESELQNTLKDLYRKSRTALEENGANSLFLAIGILRWMETEQSHRPRYAPILLMPIEIVRKGASRGYELRTRDEETMLNITMVELLKQQYGIDLSGLNTLPQDEKGTDIPLVLAAIRSQLRDKKGWDVLEESMVGLFSFNKFVMWNDIHTHADKLQEHPILNGLMNNRLQMFDHSEEEIDARIIDSTVPPTAYSIPIDVDSSQLEAVIESGKGKSFILHGPPGTGKSQTITNMIANALYRGKRVLFVAEKMAALSVVQKRLEKIGLAPFCLELHSNKVTKSHFLSQMQTALDIRRLQPATDYQSCADELFSHRSKLIAYVDALHQERGFGLSLFDCISGFLRHSGADMDVSRVPASLLQKEAIEKVVEDITQLDTVFLVSGHPAGHPLDGLEPTDPTMLNLPSLRDSLAEAKRLFGELSSAPQALEDLLGVGPDESVDGVIRMRDILGCLFHISCFNDDLFRLAENRQACIRTHDLLGTARDRLRLHEELTRDYAPTVLEEDGHRLRAEWQMIESKWFLPRFFASGSFVKRLRRHKPTLSKAEVPLLIERLCALQELSESVSGSESDLIRLFDVRGLGSDREWLQAQENLHRSEEFVRLLAGHAEQTGQSYEVIRQAVTAKIGGHWQPIFDSNRNKLQQIYDRTVRLLQVSDSLAHSVAISLPSGYEQICAKLSVWIEHLPRLKDWSQWILCKRALLDAGAAPAIDRICHGEGSVPAVSVAEAFAHNLYRRMAEETIASDPTLQLFNGILFESVIEKYRFLTANFQELSKQELYCRLAAKIPQLTMTASNSSEVGILKRNIANGGRGTSIRKIIDQIPTLLPKLCPCMLMSPLSVAQFIDLDAEKFDLVIFDEASQMPTSESVGAIARGKALVVVGDPKQMPPTSFFMTGRNNEEDAYIDDMESILDDCISLSMPSRYLTWHYRSKHESLIAFSNSRYYDGKLFTFPSTDDRVSKVSLVKIDGVYDKSNTRSNRKEAQAIVDEIIRRLEDPALCERSIGVVSFSQAQQNLVEDMLMDALSTRPDLEQKALHGAEPIFIKNLENVQGDERDVILFSIGYGPDKDGKVSMNFGPLNNKGGERRLNVAVSRARYEMIIYTSLSPEQIDLKRTNSLGVEGLRLLLEFAAHGLSHLPNRSSQVRAESAIVTDLTGALRSRGYKTDTMIGCSNFKIDLGIRHPQNPEQYLLGILCDGKNYFETKTTRDREVVRPGVLRMLGWNIHRVWSVDWFENKDRVIDRIVEQVDALLRLPAISSMAPVQPVKKFSITSAAPLQKPSKSKEQPYRSFPIEKAPNHTADLSTLTANKAEVRKAIRSIVQTEQPITDTLLYRRVVEHFGLSRVSPRLRTLVDSLTDKLYHDPVSFEGSHTLWIDSEAAEGFDYYRTDSGREISEIPTIEIMNALMHIMEEQLALPRLELCKLAAQLLGFARNGTKVQTHTDYAVEELLRNGKFRESDRGMIALNE</sequence>
<feature type="domain" description="Restriction endonuclease type II-like" evidence="4">
    <location>
        <begin position="1619"/>
        <end position="1710"/>
    </location>
</feature>
<evidence type="ECO:0000313" key="5">
    <source>
        <dbReference type="EMBL" id="KGN83794.1"/>
    </source>
</evidence>
<evidence type="ECO:0000259" key="3">
    <source>
        <dbReference type="Pfam" id="PF13087"/>
    </source>
</evidence>
<accession>A0A0A2F5Q7</accession>
<protein>
    <recommendedName>
        <fullName evidence="7">DNA helicase</fullName>
    </recommendedName>
</protein>
<dbReference type="Proteomes" id="UP000030130">
    <property type="component" value="Unassembled WGS sequence"/>
</dbReference>